<evidence type="ECO:0000256" key="1">
    <source>
        <dbReference type="ARBA" id="ARBA00004141"/>
    </source>
</evidence>
<evidence type="ECO:0000256" key="2">
    <source>
        <dbReference type="ARBA" id="ARBA00022448"/>
    </source>
</evidence>
<comment type="caution">
    <text evidence="8">The sequence shown here is derived from an EMBL/GenBank/DDBJ whole genome shotgun (WGS) entry which is preliminary data.</text>
</comment>
<feature type="transmembrane region" description="Helical" evidence="7">
    <location>
        <begin position="132"/>
        <end position="158"/>
    </location>
</feature>
<evidence type="ECO:0000313" key="9">
    <source>
        <dbReference type="Proteomes" id="UP000463700"/>
    </source>
</evidence>
<dbReference type="InterPro" id="IPR001046">
    <property type="entry name" value="NRAMP_fam"/>
</dbReference>
<organism evidence="8 9">
    <name type="scientific">Paraburkholderia madseniana</name>
    <dbReference type="NCBI Taxonomy" id="2599607"/>
    <lineage>
        <taxon>Bacteria</taxon>
        <taxon>Pseudomonadati</taxon>
        <taxon>Pseudomonadota</taxon>
        <taxon>Betaproteobacteria</taxon>
        <taxon>Burkholderiales</taxon>
        <taxon>Burkholderiaceae</taxon>
        <taxon>Paraburkholderia</taxon>
    </lineage>
</organism>
<reference evidence="8 9" key="1">
    <citation type="journal article" date="2020" name="Int. J. Syst. Evol. Microbiol.">
        <title>Paraburkholderia madseniana sp. nov., a phenolic acid-degrading bacterium isolated from acidic forest soil.</title>
        <authorList>
            <person name="Wilhelm R.C."/>
            <person name="Murphy S.J.L."/>
            <person name="Feriancek N.M."/>
            <person name="Karasz D.C."/>
            <person name="DeRito C.M."/>
            <person name="Newman J.D."/>
            <person name="Buckley D.H."/>
        </authorList>
    </citation>
    <scope>NUCLEOTIDE SEQUENCE [LARGE SCALE GENOMIC DNA]</scope>
    <source>
        <strain evidence="8 9">RP11</strain>
    </source>
</reference>
<dbReference type="PRINTS" id="PR00447">
    <property type="entry name" value="NATRESASSCMP"/>
</dbReference>
<keyword evidence="3 7" id="KW-0812">Transmembrane</keyword>
<sequence length="278" mass="29924">MNRTTVADPDLTQACLNGQHTLTGSGGRGLRTLLAASGPAVIASVAYLDPGNIITNLQAGARYGDTLLWVVLLASIVAMLFQSMSARLGIATGRNLAEICRDALPRRYAIALWLFCEAAAMATDLAEVLGGAIGISLLLHITLFDGMVITIIATYALLQLEKRGFRPLELVIAGFVGVIGMAYLAELTIMPVNWSSVWRHSLPSRFADHGALNPAVGIVGARQRPVPQGSLEYRIQVKCNAVAERFNLPPAKIVVIAHMYQLHRRIGHLDPVRTGKAR</sequence>
<feature type="transmembrane region" description="Helical" evidence="7">
    <location>
        <begin position="108"/>
        <end position="126"/>
    </location>
</feature>
<keyword evidence="5 7" id="KW-1133">Transmembrane helix</keyword>
<evidence type="ECO:0008006" key="10">
    <source>
        <dbReference type="Google" id="ProtNLM"/>
    </source>
</evidence>
<dbReference type="PANTHER" id="PTHR11706">
    <property type="entry name" value="SOLUTE CARRIER PROTEIN FAMILY 11 MEMBER"/>
    <property type="match status" value="1"/>
</dbReference>
<evidence type="ECO:0000256" key="5">
    <source>
        <dbReference type="ARBA" id="ARBA00022989"/>
    </source>
</evidence>
<feature type="transmembrane region" description="Helical" evidence="7">
    <location>
        <begin position="67"/>
        <end position="88"/>
    </location>
</feature>
<keyword evidence="6 7" id="KW-0472">Membrane</keyword>
<comment type="subcellular location">
    <subcellularLocation>
        <location evidence="1">Membrane</location>
        <topology evidence="1">Multi-pass membrane protein</topology>
    </subcellularLocation>
</comment>
<dbReference type="GO" id="GO:0015086">
    <property type="term" value="F:cadmium ion transmembrane transporter activity"/>
    <property type="evidence" value="ECO:0007669"/>
    <property type="project" value="TreeGrafter"/>
</dbReference>
<dbReference type="GO" id="GO:0015293">
    <property type="term" value="F:symporter activity"/>
    <property type="evidence" value="ECO:0007669"/>
    <property type="project" value="UniProtKB-KW"/>
</dbReference>
<evidence type="ECO:0000256" key="6">
    <source>
        <dbReference type="ARBA" id="ARBA00023136"/>
    </source>
</evidence>
<dbReference type="EMBL" id="VOSW01000065">
    <property type="protein sequence ID" value="KAE8756335.1"/>
    <property type="molecule type" value="Genomic_DNA"/>
</dbReference>
<evidence type="ECO:0000313" key="8">
    <source>
        <dbReference type="EMBL" id="KAE8756335.1"/>
    </source>
</evidence>
<dbReference type="RefSeq" id="WP_154565095.1">
    <property type="nucleotide sequence ID" value="NZ_JAMXWG010000001.1"/>
</dbReference>
<dbReference type="GO" id="GO:0005384">
    <property type="term" value="F:manganese ion transmembrane transporter activity"/>
    <property type="evidence" value="ECO:0007669"/>
    <property type="project" value="TreeGrafter"/>
</dbReference>
<gene>
    <name evidence="8" type="ORF">FSO04_29375</name>
</gene>
<keyword evidence="4" id="KW-0769">Symport</keyword>
<dbReference type="PANTHER" id="PTHR11706:SF33">
    <property type="entry name" value="NATURAL RESISTANCE-ASSOCIATED MACROPHAGE PROTEIN 2"/>
    <property type="match status" value="1"/>
</dbReference>
<accession>A0A6N6W6Q7</accession>
<dbReference type="GO" id="GO:0005886">
    <property type="term" value="C:plasma membrane"/>
    <property type="evidence" value="ECO:0007669"/>
    <property type="project" value="TreeGrafter"/>
</dbReference>
<evidence type="ECO:0000256" key="7">
    <source>
        <dbReference type="SAM" id="Phobius"/>
    </source>
</evidence>
<dbReference type="NCBIfam" id="NF037982">
    <property type="entry name" value="Nramp_1"/>
    <property type="match status" value="1"/>
</dbReference>
<dbReference type="OrthoDB" id="9787548at2"/>
<protein>
    <recommendedName>
        <fullName evidence="10">Divalent metal cation transporter</fullName>
    </recommendedName>
</protein>
<dbReference type="GO" id="GO:0034755">
    <property type="term" value="P:iron ion transmembrane transport"/>
    <property type="evidence" value="ECO:0007669"/>
    <property type="project" value="TreeGrafter"/>
</dbReference>
<dbReference type="Proteomes" id="UP000463700">
    <property type="component" value="Unassembled WGS sequence"/>
</dbReference>
<name>A0A6N6W6Q7_9BURK</name>
<evidence type="ECO:0000256" key="3">
    <source>
        <dbReference type="ARBA" id="ARBA00022692"/>
    </source>
</evidence>
<keyword evidence="2" id="KW-0813">Transport</keyword>
<dbReference type="AlphaFoldDB" id="A0A6N6W6Q7"/>
<feature type="transmembrane region" description="Helical" evidence="7">
    <location>
        <begin position="29"/>
        <end position="47"/>
    </location>
</feature>
<feature type="transmembrane region" description="Helical" evidence="7">
    <location>
        <begin position="170"/>
        <end position="194"/>
    </location>
</feature>
<dbReference type="Pfam" id="PF01566">
    <property type="entry name" value="Nramp"/>
    <property type="match status" value="1"/>
</dbReference>
<proteinExistence type="predicted"/>
<evidence type="ECO:0000256" key="4">
    <source>
        <dbReference type="ARBA" id="ARBA00022847"/>
    </source>
</evidence>